<gene>
    <name evidence="1" type="ORF">CWM47_33130</name>
</gene>
<dbReference type="OrthoDB" id="965937at2"/>
<evidence type="ECO:0000313" key="2">
    <source>
        <dbReference type="Proteomes" id="UP000232883"/>
    </source>
</evidence>
<dbReference type="Proteomes" id="UP000232883">
    <property type="component" value="Chromosome"/>
</dbReference>
<dbReference type="EMBL" id="CP025096">
    <property type="protein sequence ID" value="AUD06267.1"/>
    <property type="molecule type" value="Genomic_DNA"/>
</dbReference>
<organism evidence="1 2">
    <name type="scientific">Spirosoma pollinicola</name>
    <dbReference type="NCBI Taxonomy" id="2057025"/>
    <lineage>
        <taxon>Bacteria</taxon>
        <taxon>Pseudomonadati</taxon>
        <taxon>Bacteroidota</taxon>
        <taxon>Cytophagia</taxon>
        <taxon>Cytophagales</taxon>
        <taxon>Cytophagaceae</taxon>
        <taxon>Spirosoma</taxon>
    </lineage>
</organism>
<dbReference type="AlphaFoldDB" id="A0A2K8Z8S1"/>
<accession>A0A2K8Z8S1</accession>
<dbReference type="RefSeq" id="WP_100992816.1">
    <property type="nucleotide sequence ID" value="NZ_CP025096.1"/>
</dbReference>
<dbReference type="KEGG" id="spir:CWM47_33130"/>
<proteinExistence type="predicted"/>
<keyword evidence="2" id="KW-1185">Reference proteome</keyword>
<protein>
    <submittedName>
        <fullName evidence="1">Uncharacterized protein</fullName>
    </submittedName>
</protein>
<name>A0A2K8Z8S1_9BACT</name>
<sequence length="68" mass="7822">MRQTFFVILLLISAFVGFTGYCYALVDWVQDIKTGIYEKNYLEAVEATSAIGLYTYLAIRFVKRNVTL</sequence>
<reference evidence="1 2" key="1">
    <citation type="submission" date="2017-11" db="EMBL/GenBank/DDBJ databases">
        <title>Taxonomic description and genome sequences of Spirosoma HA7 sp. nov., isolated from pollen microhabitat of Corylus avellana.</title>
        <authorList>
            <person name="Ambika Manirajan B."/>
            <person name="Suarez C."/>
            <person name="Ratering S."/>
            <person name="Geissler-Plaum R."/>
            <person name="Cardinale M."/>
            <person name="Sylvia S."/>
        </authorList>
    </citation>
    <scope>NUCLEOTIDE SEQUENCE [LARGE SCALE GENOMIC DNA]</scope>
    <source>
        <strain evidence="1 2">HA7</strain>
    </source>
</reference>
<evidence type="ECO:0000313" key="1">
    <source>
        <dbReference type="EMBL" id="AUD06267.1"/>
    </source>
</evidence>